<dbReference type="Proteomes" id="UP000014975">
    <property type="component" value="Unassembled WGS sequence"/>
</dbReference>
<dbReference type="OrthoDB" id="5298787at2"/>
<evidence type="ECO:0000313" key="3">
    <source>
        <dbReference type="EMBL" id="EPR30595.1"/>
    </source>
</evidence>
<keyword evidence="1" id="KW-0808">Transferase</keyword>
<dbReference type="EMBL" id="ATHI01000031">
    <property type="protein sequence ID" value="EPR30595.1"/>
    <property type="molecule type" value="Genomic_DNA"/>
</dbReference>
<dbReference type="PANTHER" id="PTHR43861">
    <property type="entry name" value="TRANS-ACONITATE 2-METHYLTRANSFERASE-RELATED"/>
    <property type="match status" value="1"/>
</dbReference>
<dbReference type="GO" id="GO:0016740">
    <property type="term" value="F:transferase activity"/>
    <property type="evidence" value="ECO:0007669"/>
    <property type="project" value="UniProtKB-KW"/>
</dbReference>
<dbReference type="RefSeq" id="WP_020888014.1">
    <property type="nucleotide sequence ID" value="NZ_ATHI01000031.1"/>
</dbReference>
<protein>
    <recommendedName>
        <fullName evidence="2">Methyltransferase domain-containing protein</fullName>
    </recommendedName>
</protein>
<evidence type="ECO:0000256" key="1">
    <source>
        <dbReference type="ARBA" id="ARBA00022679"/>
    </source>
</evidence>
<organism evidence="3 4">
    <name type="scientific">Alkalidesulfovibrio alkalitolerans DSM 16529</name>
    <dbReference type="NCBI Taxonomy" id="1121439"/>
    <lineage>
        <taxon>Bacteria</taxon>
        <taxon>Pseudomonadati</taxon>
        <taxon>Thermodesulfobacteriota</taxon>
        <taxon>Desulfovibrionia</taxon>
        <taxon>Desulfovibrionales</taxon>
        <taxon>Desulfovibrionaceae</taxon>
        <taxon>Alkalidesulfovibrio</taxon>
    </lineage>
</organism>
<dbReference type="PANTHER" id="PTHR43861:SF3">
    <property type="entry name" value="PUTATIVE (AFU_ORTHOLOGUE AFUA_2G14390)-RELATED"/>
    <property type="match status" value="1"/>
</dbReference>
<evidence type="ECO:0000259" key="2">
    <source>
        <dbReference type="Pfam" id="PF13649"/>
    </source>
</evidence>
<reference evidence="3 4" key="1">
    <citation type="journal article" date="2013" name="Genome Announc.">
        <title>Draft genome sequences for three mercury-methylating, sulfate-reducing bacteria.</title>
        <authorList>
            <person name="Brown S.D."/>
            <person name="Hurt R.A.Jr."/>
            <person name="Gilmour C.C."/>
            <person name="Elias D.A."/>
        </authorList>
    </citation>
    <scope>NUCLEOTIDE SEQUENCE [LARGE SCALE GENOMIC DNA]</scope>
    <source>
        <strain evidence="3 4">DSM 16529</strain>
    </source>
</reference>
<dbReference type="InterPro" id="IPR029063">
    <property type="entry name" value="SAM-dependent_MTases_sf"/>
</dbReference>
<dbReference type="SUPFAM" id="SSF53335">
    <property type="entry name" value="S-adenosyl-L-methionine-dependent methyltransferases"/>
    <property type="match status" value="1"/>
</dbReference>
<sequence length="203" mass="22558">MRRDEDARLRQAERAHGEGPAAWLRNHVQLLRQNPVTGPVLDVACGEGLNVVFLAENGLQVEGVDASAEALARARERAVRAKVNVRLRQADLEKPDFSLPREAYAAIIVFRYLHRPLIPVLKAALKAGGLIVYETFTERQRVLGKPKNPDFLLKEGELRALFADFEIVAAFEGLRENPLRHMAAIVARKPQSTTPRTGPKATT</sequence>
<dbReference type="STRING" id="1121439.dsat_1317"/>
<dbReference type="Pfam" id="PF13649">
    <property type="entry name" value="Methyltransf_25"/>
    <property type="match status" value="1"/>
</dbReference>
<dbReference type="Gene3D" id="3.40.50.150">
    <property type="entry name" value="Vaccinia Virus protein VP39"/>
    <property type="match status" value="1"/>
</dbReference>
<dbReference type="PATRIC" id="fig|1121439.3.peg.2699"/>
<dbReference type="eggNOG" id="COG2890">
    <property type="taxonomic scope" value="Bacteria"/>
</dbReference>
<keyword evidence="4" id="KW-1185">Reference proteome</keyword>
<feature type="domain" description="Methyltransferase" evidence="2">
    <location>
        <begin position="40"/>
        <end position="123"/>
    </location>
</feature>
<name>S7T253_9BACT</name>
<dbReference type="CDD" id="cd02440">
    <property type="entry name" value="AdoMet_MTases"/>
    <property type="match status" value="1"/>
</dbReference>
<gene>
    <name evidence="3" type="ORF">dsat_1317</name>
</gene>
<accession>S7T253</accession>
<dbReference type="AlphaFoldDB" id="S7T253"/>
<dbReference type="InterPro" id="IPR041698">
    <property type="entry name" value="Methyltransf_25"/>
</dbReference>
<proteinExistence type="predicted"/>
<comment type="caution">
    <text evidence="3">The sequence shown here is derived from an EMBL/GenBank/DDBJ whole genome shotgun (WGS) entry which is preliminary data.</text>
</comment>
<evidence type="ECO:0000313" key="4">
    <source>
        <dbReference type="Proteomes" id="UP000014975"/>
    </source>
</evidence>